<evidence type="ECO:0000313" key="3">
    <source>
        <dbReference type="Proteomes" id="UP000279089"/>
    </source>
</evidence>
<proteinExistence type="predicted"/>
<keyword evidence="1" id="KW-0472">Membrane</keyword>
<evidence type="ECO:0008006" key="4">
    <source>
        <dbReference type="Google" id="ProtNLM"/>
    </source>
</evidence>
<organism evidence="2 3">
    <name type="scientific">Chitinophaga barathri</name>
    <dbReference type="NCBI Taxonomy" id="1647451"/>
    <lineage>
        <taxon>Bacteria</taxon>
        <taxon>Pseudomonadati</taxon>
        <taxon>Bacteroidota</taxon>
        <taxon>Chitinophagia</taxon>
        <taxon>Chitinophagales</taxon>
        <taxon>Chitinophagaceae</taxon>
        <taxon>Chitinophaga</taxon>
    </lineage>
</organism>
<evidence type="ECO:0000256" key="1">
    <source>
        <dbReference type="SAM" id="Phobius"/>
    </source>
</evidence>
<accession>A0A3N4M885</accession>
<feature type="transmembrane region" description="Helical" evidence="1">
    <location>
        <begin position="54"/>
        <end position="77"/>
    </location>
</feature>
<keyword evidence="3" id="KW-1185">Reference proteome</keyword>
<protein>
    <recommendedName>
        <fullName evidence="4">DUF502 domain-containing protein</fullName>
    </recommendedName>
</protein>
<reference evidence="3" key="1">
    <citation type="submission" date="2018-11" db="EMBL/GenBank/DDBJ databases">
        <title>Chitinophaga lutea sp.nov., isolate from arsenic contaminated soil.</title>
        <authorList>
            <person name="Zong Y."/>
        </authorList>
    </citation>
    <scope>NUCLEOTIDE SEQUENCE [LARGE SCALE GENOMIC DNA]</scope>
    <source>
        <strain evidence="3">YLT18</strain>
    </source>
</reference>
<keyword evidence="1" id="KW-0812">Transmembrane</keyword>
<dbReference type="OrthoDB" id="677047at2"/>
<feature type="transmembrane region" description="Helical" evidence="1">
    <location>
        <begin position="12"/>
        <end position="34"/>
    </location>
</feature>
<sequence length="191" mass="21380">MKNTWLYIRTAIVKGFLLLLPVILVVFLIGKLWMLVHGIVLKFSHPLGINRPGGYLIAIAITTLVFLIVCLLAGFIANVAAVSKTKAWLENNVLRFMPGYYFIKTMFQEKLGDDAADTSAVVYIQGGWQPCLLIEEGDNGWNVVYVPMAPAFTSGRTYVVEKHKVKKINIPIDKMKDVVERFGKGLSKYAE</sequence>
<name>A0A3N4M885_9BACT</name>
<gene>
    <name evidence="2" type="ORF">EG028_19185</name>
</gene>
<comment type="caution">
    <text evidence="2">The sequence shown here is derived from an EMBL/GenBank/DDBJ whole genome shotgun (WGS) entry which is preliminary data.</text>
</comment>
<dbReference type="RefSeq" id="WP_120515900.1">
    <property type="nucleotide sequence ID" value="NZ_QXZY01000004.1"/>
</dbReference>
<keyword evidence="1" id="KW-1133">Transmembrane helix</keyword>
<dbReference type="Proteomes" id="UP000279089">
    <property type="component" value="Unassembled WGS sequence"/>
</dbReference>
<dbReference type="AlphaFoldDB" id="A0A3N4M885"/>
<dbReference type="EMBL" id="RMBX01000010">
    <property type="protein sequence ID" value="RPD39762.1"/>
    <property type="molecule type" value="Genomic_DNA"/>
</dbReference>
<evidence type="ECO:0000313" key="2">
    <source>
        <dbReference type="EMBL" id="RPD39762.1"/>
    </source>
</evidence>